<reference evidence="2 3" key="1">
    <citation type="submission" date="2018-12" db="EMBL/GenBank/DDBJ databases">
        <authorList>
            <person name="Grouzdev D.S."/>
            <person name="Krutkina M.S."/>
        </authorList>
    </citation>
    <scope>NUCLEOTIDE SEQUENCE [LARGE SCALE GENOMIC DNA]</scope>
    <source>
        <strain evidence="2 3">RmlP026</strain>
    </source>
</reference>
<protein>
    <submittedName>
        <fullName evidence="2">Uncharacterized protein</fullName>
    </submittedName>
</protein>
<keyword evidence="3" id="KW-1185">Reference proteome</keyword>
<comment type="caution">
    <text evidence="2">The sequence shown here is derived from an EMBL/GenBank/DDBJ whole genome shotgun (WGS) entry which is preliminary data.</text>
</comment>
<reference evidence="2 3" key="2">
    <citation type="submission" date="2019-02" db="EMBL/GenBank/DDBJ databases">
        <title>'Lichenibacterium ramalinii' gen. nov. sp. nov., 'Lichenibacterium minor' gen. nov. sp. nov.</title>
        <authorList>
            <person name="Pankratov T."/>
        </authorList>
    </citation>
    <scope>NUCLEOTIDE SEQUENCE [LARGE SCALE GENOMIC DNA]</scope>
    <source>
        <strain evidence="2 3">RmlP026</strain>
    </source>
</reference>
<evidence type="ECO:0000313" key="2">
    <source>
        <dbReference type="EMBL" id="RYC31334.1"/>
    </source>
</evidence>
<gene>
    <name evidence="2" type="ORF">D3273_14565</name>
</gene>
<dbReference type="RefSeq" id="WP_129227617.1">
    <property type="nucleotide sequence ID" value="NZ_QYBB01000015.1"/>
</dbReference>
<sequence length="143" mass="14479">MTRSRVIPARAWILGQALRGCARLAAPALRRLAAVLILFGALASTASAGAAMGRAACHPAPSPASVAAAPAARAAPSRPPPPEHDDRGVDDELCSSPGPALASTEAEVHPAARGGTPTRPAWPDGPHPAESAYEAPDRPPRLA</sequence>
<dbReference type="AlphaFoldDB" id="A0A4V1RUJ1"/>
<organism evidence="2 3">
    <name type="scientific">Lichenibacterium minor</name>
    <dbReference type="NCBI Taxonomy" id="2316528"/>
    <lineage>
        <taxon>Bacteria</taxon>
        <taxon>Pseudomonadati</taxon>
        <taxon>Pseudomonadota</taxon>
        <taxon>Alphaproteobacteria</taxon>
        <taxon>Hyphomicrobiales</taxon>
        <taxon>Lichenihabitantaceae</taxon>
        <taxon>Lichenibacterium</taxon>
    </lineage>
</organism>
<proteinExistence type="predicted"/>
<evidence type="ECO:0000256" key="1">
    <source>
        <dbReference type="SAM" id="MobiDB-lite"/>
    </source>
</evidence>
<feature type="region of interest" description="Disordered" evidence="1">
    <location>
        <begin position="50"/>
        <end position="143"/>
    </location>
</feature>
<name>A0A4V1RUJ1_9HYPH</name>
<dbReference type="Proteomes" id="UP000290759">
    <property type="component" value="Unassembled WGS sequence"/>
</dbReference>
<dbReference type="EMBL" id="QYBB01000015">
    <property type="protein sequence ID" value="RYC31334.1"/>
    <property type="molecule type" value="Genomic_DNA"/>
</dbReference>
<accession>A0A4V1RUJ1</accession>
<evidence type="ECO:0000313" key="3">
    <source>
        <dbReference type="Proteomes" id="UP000290759"/>
    </source>
</evidence>
<feature type="compositionally biased region" description="Low complexity" evidence="1">
    <location>
        <begin position="50"/>
        <end position="76"/>
    </location>
</feature>